<organism evidence="1 3">
    <name type="scientific">Paraphaeosphaeria minitans</name>
    <dbReference type="NCBI Taxonomy" id="565426"/>
    <lineage>
        <taxon>Eukaryota</taxon>
        <taxon>Fungi</taxon>
        <taxon>Dikarya</taxon>
        <taxon>Ascomycota</taxon>
        <taxon>Pezizomycotina</taxon>
        <taxon>Dothideomycetes</taxon>
        <taxon>Pleosporomycetidae</taxon>
        <taxon>Pleosporales</taxon>
        <taxon>Massarineae</taxon>
        <taxon>Didymosphaeriaceae</taxon>
        <taxon>Paraphaeosphaeria</taxon>
    </lineage>
</organism>
<dbReference type="Proteomes" id="UP000756921">
    <property type="component" value="Unassembled WGS sequence"/>
</dbReference>
<evidence type="ECO:0000313" key="2">
    <source>
        <dbReference type="EMBL" id="KAF9729961.1"/>
    </source>
</evidence>
<dbReference type="EMBL" id="WJXW01000015">
    <property type="protein sequence ID" value="KAF9729961.1"/>
    <property type="molecule type" value="Genomic_DNA"/>
</dbReference>
<accession>A0A9P6G456</accession>
<sequence length="55" mass="5857">MKSDLQYRSVRFGAEHPSTLTGISNLAIVGAPREVRGSRIDEQAVAGAAREGARC</sequence>
<reference evidence="1" key="1">
    <citation type="journal article" date="2020" name="Mol. Plant Microbe Interact.">
        <title>Genome Sequence of the Biocontrol Agent Coniothyrium minitans strain Conio (IMI 134523).</title>
        <authorList>
            <person name="Patel D."/>
            <person name="Shittu T.A."/>
            <person name="Baroncelli R."/>
            <person name="Muthumeenakshi S."/>
            <person name="Osborne T.H."/>
            <person name="Janganan T.K."/>
            <person name="Sreenivasaprasad S."/>
        </authorList>
    </citation>
    <scope>NUCLEOTIDE SEQUENCE</scope>
    <source>
        <strain evidence="1">Conio</strain>
    </source>
</reference>
<gene>
    <name evidence="2" type="ORF">PMIN01_11894</name>
    <name evidence="1" type="ORF">PMIN01_13620</name>
</gene>
<dbReference type="OrthoDB" id="5986190at2759"/>
<dbReference type="EMBL" id="WJXW01000020">
    <property type="protein sequence ID" value="KAF9728487.1"/>
    <property type="molecule type" value="Genomic_DNA"/>
</dbReference>
<dbReference type="AlphaFoldDB" id="A0A9P6G456"/>
<protein>
    <submittedName>
        <fullName evidence="1">Uncharacterized protein</fullName>
    </submittedName>
</protein>
<name>A0A9P6G456_9PLEO</name>
<proteinExistence type="predicted"/>
<evidence type="ECO:0000313" key="3">
    <source>
        <dbReference type="Proteomes" id="UP000756921"/>
    </source>
</evidence>
<comment type="caution">
    <text evidence="1">The sequence shown here is derived from an EMBL/GenBank/DDBJ whole genome shotgun (WGS) entry which is preliminary data.</text>
</comment>
<keyword evidence="3" id="KW-1185">Reference proteome</keyword>
<evidence type="ECO:0000313" key="1">
    <source>
        <dbReference type="EMBL" id="KAF9728487.1"/>
    </source>
</evidence>